<gene>
    <name evidence="1" type="ORF">ACFSR2_05720</name>
</gene>
<proteinExistence type="predicted"/>
<organism evidence="1 2">
    <name type="scientific">Emticicia soli</name>
    <dbReference type="NCBI Taxonomy" id="2027878"/>
    <lineage>
        <taxon>Bacteria</taxon>
        <taxon>Pseudomonadati</taxon>
        <taxon>Bacteroidota</taxon>
        <taxon>Cytophagia</taxon>
        <taxon>Cytophagales</taxon>
        <taxon>Leadbetterellaceae</taxon>
        <taxon>Emticicia</taxon>
    </lineage>
</organism>
<keyword evidence="2" id="KW-1185">Reference proteome</keyword>
<protein>
    <submittedName>
        <fullName evidence="1">Uncharacterized protein</fullName>
    </submittedName>
</protein>
<sequence>MSDDMARPYINPQSEAYGRVVKQVKNLYEHKITEKEAHEAARNLINFFQILLEMKQQMK</sequence>
<comment type="caution">
    <text evidence="1">The sequence shown here is derived from an EMBL/GenBank/DDBJ whole genome shotgun (WGS) entry which is preliminary data.</text>
</comment>
<evidence type="ECO:0000313" key="1">
    <source>
        <dbReference type="EMBL" id="MFD2520370.1"/>
    </source>
</evidence>
<dbReference type="Proteomes" id="UP001597510">
    <property type="component" value="Unassembled WGS sequence"/>
</dbReference>
<reference evidence="2" key="1">
    <citation type="journal article" date="2019" name="Int. J. Syst. Evol. Microbiol.">
        <title>The Global Catalogue of Microorganisms (GCM) 10K type strain sequencing project: providing services to taxonomists for standard genome sequencing and annotation.</title>
        <authorList>
            <consortium name="The Broad Institute Genomics Platform"/>
            <consortium name="The Broad Institute Genome Sequencing Center for Infectious Disease"/>
            <person name="Wu L."/>
            <person name="Ma J."/>
        </authorList>
    </citation>
    <scope>NUCLEOTIDE SEQUENCE [LARGE SCALE GENOMIC DNA]</scope>
    <source>
        <strain evidence="2">KCTC 52344</strain>
    </source>
</reference>
<accession>A0ABW5J6V6</accession>
<dbReference type="RefSeq" id="WP_340238995.1">
    <property type="nucleotide sequence ID" value="NZ_JBBEWC010000011.1"/>
</dbReference>
<name>A0ABW5J6V6_9BACT</name>
<evidence type="ECO:0000313" key="2">
    <source>
        <dbReference type="Proteomes" id="UP001597510"/>
    </source>
</evidence>
<dbReference type="EMBL" id="JBHULC010000005">
    <property type="protein sequence ID" value="MFD2520370.1"/>
    <property type="molecule type" value="Genomic_DNA"/>
</dbReference>